<dbReference type="InterPro" id="IPR015995">
    <property type="entry name" value="MlrC_N"/>
</dbReference>
<dbReference type="GO" id="GO:0006508">
    <property type="term" value="P:proteolysis"/>
    <property type="evidence" value="ECO:0007669"/>
    <property type="project" value="UniProtKB-KW"/>
</dbReference>
<keyword evidence="5" id="KW-1185">Reference proteome</keyword>
<dbReference type="Pfam" id="PF07171">
    <property type="entry name" value="MlrC_C"/>
    <property type="match status" value="1"/>
</dbReference>
<dbReference type="KEGG" id="rpod:E0E05_16205"/>
<comment type="cofactor">
    <cofactor evidence="1">
        <name>Zn(2+)</name>
        <dbReference type="ChEBI" id="CHEBI:29105"/>
    </cofactor>
    <text evidence="1">Binds 1 zinc ion per subunit.</text>
</comment>
<evidence type="ECO:0000313" key="4">
    <source>
        <dbReference type="EMBL" id="QBK31995.1"/>
    </source>
</evidence>
<dbReference type="AlphaFoldDB" id="A0A4P6V410"/>
<evidence type="ECO:0000256" key="1">
    <source>
        <dbReference type="PIRNR" id="PIRNR012702"/>
    </source>
</evidence>
<dbReference type="OrthoDB" id="9782658at2"/>
<keyword evidence="1" id="KW-0482">Metalloprotease</keyword>
<feature type="domain" description="Microcystin LR degradation protein MlrC C-terminal" evidence="2">
    <location>
        <begin position="297"/>
        <end position="470"/>
    </location>
</feature>
<dbReference type="PIRSF" id="PIRSF012702">
    <property type="entry name" value="UCP012702"/>
    <property type="match status" value="1"/>
</dbReference>
<sequence length="491" mass="52202">MKAFVASLATESNCFSPIETTRQSFHDAFYAAPGAHPDRPTLCSAPFIAARERAARGDFELVEGTAAWAEPAGPVTREGYESLRDEILDQLSSAMPVDIVLFGLHGAMMAEGYEDCEGDLLGRARRIVGADAIIGAELDPHCHLTSAMIRASDVLVAFKEVPHSDFSARAQELVDIAVRAAQGQISPAMSVLDCRTISPFLTTHTPGRALLAQVRALEHDPDIVDISVIHGFPAGDCHDVGTKVIVITDANPEKGRAVAETIGARVRALGEDRLPAMPLPAEAVRQALAMPGQPVILADRWDNPGGGVAGDSTFLVHELLGHRDVASAVGGLWDPQAVQQCRQAGKGATMRLRFGARGGDAAGTPVDETIDVTALCDDLVTPFQESTVSMGASAAIRLGAVDVVLTSKRVQTFHPNVFEAMGIPLAERKVVAVKSASHFQTAFAPVCAGIIFVDCGGPFPSDPARIRYKRIRRPIVPLDSPHTAPMVHECE</sequence>
<dbReference type="InterPro" id="IPR010799">
    <property type="entry name" value="MlrC_C"/>
</dbReference>
<dbReference type="EMBL" id="CP036532">
    <property type="protein sequence ID" value="QBK31995.1"/>
    <property type="molecule type" value="Genomic_DNA"/>
</dbReference>
<dbReference type="InterPro" id="IPR009197">
    <property type="entry name" value="MlrC"/>
</dbReference>
<protein>
    <recommendedName>
        <fullName evidence="1">Microcystinase C</fullName>
        <shortName evidence="1">MlrC</shortName>
    </recommendedName>
</protein>
<evidence type="ECO:0000259" key="2">
    <source>
        <dbReference type="Pfam" id="PF07171"/>
    </source>
</evidence>
<dbReference type="Pfam" id="PF07364">
    <property type="entry name" value="DUF1485"/>
    <property type="match status" value="1"/>
</dbReference>
<name>A0A4P6V410_9HYPH</name>
<dbReference type="GeneID" id="90768850"/>
<comment type="function">
    <text evidence="1">Involved in peptidolytic degradation of cyclic heptapeptide hepatotoxin microcystin (MC).</text>
</comment>
<proteinExistence type="inferred from homology"/>
<gene>
    <name evidence="4" type="ORF">E0E05_16205</name>
</gene>
<dbReference type="GO" id="GO:0008237">
    <property type="term" value="F:metallopeptidase activity"/>
    <property type="evidence" value="ECO:0007669"/>
    <property type="project" value="UniProtKB-KW"/>
</dbReference>
<dbReference type="GO" id="GO:0046872">
    <property type="term" value="F:metal ion binding"/>
    <property type="evidence" value="ECO:0007669"/>
    <property type="project" value="UniProtKB-KW"/>
</dbReference>
<evidence type="ECO:0000259" key="3">
    <source>
        <dbReference type="Pfam" id="PF07364"/>
    </source>
</evidence>
<organism evidence="4 5">
    <name type="scientific">Roseitalea porphyridii</name>
    <dbReference type="NCBI Taxonomy" id="1852022"/>
    <lineage>
        <taxon>Bacteria</taxon>
        <taxon>Pseudomonadati</taxon>
        <taxon>Pseudomonadota</taxon>
        <taxon>Alphaproteobacteria</taxon>
        <taxon>Hyphomicrobiales</taxon>
        <taxon>Ahrensiaceae</taxon>
        <taxon>Roseitalea</taxon>
    </lineage>
</organism>
<reference evidence="4 5" key="1">
    <citation type="journal article" date="2017" name="Int. J. Syst. Evol. Microbiol.">
        <title>Roseitalea porphyridii gen. nov., sp. nov., isolated from a red alga, and reclassification of Hoeflea suaedae Chung et al. 2013 as Pseudohoeflea suaedae gen. nov., comb. nov.</title>
        <authorList>
            <person name="Hyeon J.W."/>
            <person name="Jeong S.E."/>
            <person name="Baek K."/>
            <person name="Jeon C.O."/>
        </authorList>
    </citation>
    <scope>NUCLEOTIDE SEQUENCE [LARGE SCALE GENOMIC DNA]</scope>
    <source>
        <strain evidence="4 5">MA7-20</strain>
    </source>
</reference>
<dbReference type="Proteomes" id="UP000293719">
    <property type="component" value="Chromosome"/>
</dbReference>
<evidence type="ECO:0000313" key="5">
    <source>
        <dbReference type="Proteomes" id="UP000293719"/>
    </source>
</evidence>
<keyword evidence="1" id="KW-0645">Protease</keyword>
<keyword evidence="1" id="KW-0479">Metal-binding</keyword>
<dbReference type="RefSeq" id="WP_131617639.1">
    <property type="nucleotide sequence ID" value="NZ_CP036532.1"/>
</dbReference>
<accession>A0A4P6V410</accession>
<feature type="domain" description="Microcystin LR degradation protein MlrC N-terminal" evidence="3">
    <location>
        <begin position="3"/>
        <end position="288"/>
    </location>
</feature>
<keyword evidence="1" id="KW-0378">Hydrolase</keyword>
<comment type="similarity">
    <text evidence="1">Belongs to the peptidase M81 family.</text>
</comment>